<proteinExistence type="predicted"/>
<sequence>MGILEEAGVMATVEVTSPYYPKLVQEFICNMSEDIDDIASPHHHKVTFCNRTFDFSLRLINDHFGRPNGGGTGYNLRTSDIFKVLTAGAVDTWPDKGGCRPLG</sequence>
<organism evidence="1 2">
    <name type="scientific">Lithospermum erythrorhizon</name>
    <name type="common">Purple gromwell</name>
    <name type="synonym">Lithospermum officinale var. erythrorhizon</name>
    <dbReference type="NCBI Taxonomy" id="34254"/>
    <lineage>
        <taxon>Eukaryota</taxon>
        <taxon>Viridiplantae</taxon>
        <taxon>Streptophyta</taxon>
        <taxon>Embryophyta</taxon>
        <taxon>Tracheophyta</taxon>
        <taxon>Spermatophyta</taxon>
        <taxon>Magnoliopsida</taxon>
        <taxon>eudicotyledons</taxon>
        <taxon>Gunneridae</taxon>
        <taxon>Pentapetalae</taxon>
        <taxon>asterids</taxon>
        <taxon>lamiids</taxon>
        <taxon>Boraginales</taxon>
        <taxon>Boraginaceae</taxon>
        <taxon>Boraginoideae</taxon>
        <taxon>Lithospermeae</taxon>
        <taxon>Lithospermum</taxon>
    </lineage>
</organism>
<name>A0AAV3RNY4_LITER</name>
<protein>
    <submittedName>
        <fullName evidence="1">Uncharacterized protein</fullName>
    </submittedName>
</protein>
<comment type="caution">
    <text evidence="1">The sequence shown here is derived from an EMBL/GenBank/DDBJ whole genome shotgun (WGS) entry which is preliminary data.</text>
</comment>
<evidence type="ECO:0000313" key="2">
    <source>
        <dbReference type="Proteomes" id="UP001454036"/>
    </source>
</evidence>
<dbReference type="Proteomes" id="UP001454036">
    <property type="component" value="Unassembled WGS sequence"/>
</dbReference>
<gene>
    <name evidence="1" type="ORF">LIER_29659</name>
</gene>
<dbReference type="EMBL" id="BAABME010010283">
    <property type="protein sequence ID" value="GAA0177127.1"/>
    <property type="molecule type" value="Genomic_DNA"/>
</dbReference>
<dbReference type="AlphaFoldDB" id="A0AAV3RNY4"/>
<evidence type="ECO:0000313" key="1">
    <source>
        <dbReference type="EMBL" id="GAA0177127.1"/>
    </source>
</evidence>
<reference evidence="1 2" key="1">
    <citation type="submission" date="2024-01" db="EMBL/GenBank/DDBJ databases">
        <title>The complete chloroplast genome sequence of Lithospermum erythrorhizon: insights into the phylogenetic relationship among Boraginaceae species and the maternal lineages of purple gromwells.</title>
        <authorList>
            <person name="Okada T."/>
            <person name="Watanabe K."/>
        </authorList>
    </citation>
    <scope>NUCLEOTIDE SEQUENCE [LARGE SCALE GENOMIC DNA]</scope>
</reference>
<keyword evidence="2" id="KW-1185">Reference proteome</keyword>
<accession>A0AAV3RNY4</accession>